<evidence type="ECO:0000313" key="9">
    <source>
        <dbReference type="EMBL" id="MVS99220.1"/>
    </source>
</evidence>
<dbReference type="Pfam" id="PF00005">
    <property type="entry name" value="ABC_tran"/>
    <property type="match status" value="1"/>
</dbReference>
<comment type="similarity">
    <text evidence="1">Belongs to the ABC transporter superfamily.</text>
</comment>
<dbReference type="SMART" id="SM00382">
    <property type="entry name" value="AAA"/>
    <property type="match status" value="1"/>
</dbReference>
<evidence type="ECO:0000313" key="10">
    <source>
        <dbReference type="Proteomes" id="UP000438106"/>
    </source>
</evidence>
<dbReference type="Gene3D" id="3.40.50.300">
    <property type="entry name" value="P-loop containing nucleotide triphosphate hydrolases"/>
    <property type="match status" value="1"/>
</dbReference>
<dbReference type="GO" id="GO:0017004">
    <property type="term" value="P:cytochrome complex assembly"/>
    <property type="evidence" value="ECO:0007669"/>
    <property type="project" value="UniProtKB-KW"/>
</dbReference>
<dbReference type="SUPFAM" id="SSF52540">
    <property type="entry name" value="P-loop containing nucleoside triphosphate hydrolases"/>
    <property type="match status" value="1"/>
</dbReference>
<evidence type="ECO:0000256" key="3">
    <source>
        <dbReference type="ARBA" id="ARBA00022741"/>
    </source>
</evidence>
<keyword evidence="6" id="KW-1278">Translocase</keyword>
<organism evidence="9 10">
    <name type="scientific">Devosia marina</name>
    <dbReference type="NCBI Taxonomy" id="2683198"/>
    <lineage>
        <taxon>Bacteria</taxon>
        <taxon>Pseudomonadati</taxon>
        <taxon>Pseudomonadota</taxon>
        <taxon>Alphaproteobacteria</taxon>
        <taxon>Hyphomicrobiales</taxon>
        <taxon>Devosiaceae</taxon>
        <taxon>Devosia</taxon>
    </lineage>
</organism>
<evidence type="ECO:0000256" key="1">
    <source>
        <dbReference type="ARBA" id="ARBA00005417"/>
    </source>
</evidence>
<dbReference type="PROSITE" id="PS00211">
    <property type="entry name" value="ABC_TRANSPORTER_1"/>
    <property type="match status" value="1"/>
</dbReference>
<dbReference type="InterPro" id="IPR017871">
    <property type="entry name" value="ABC_transporter-like_CS"/>
</dbReference>
<dbReference type="GO" id="GO:0005524">
    <property type="term" value="F:ATP binding"/>
    <property type="evidence" value="ECO:0007669"/>
    <property type="project" value="UniProtKB-KW"/>
</dbReference>
<reference evidence="9 10" key="1">
    <citation type="submission" date="2019-12" db="EMBL/GenBank/DDBJ databases">
        <title>Devosia maris sp. nov., isolated from the deep seawater.</title>
        <authorList>
            <person name="Liu Y."/>
        </authorList>
    </citation>
    <scope>NUCLEOTIDE SEQUENCE [LARGE SCALE GENOMIC DNA]</scope>
    <source>
        <strain evidence="9 10">L53-10-65</strain>
    </source>
</reference>
<proteinExistence type="inferred from homology"/>
<dbReference type="PANTHER" id="PTHR43499">
    <property type="entry name" value="ABC TRANSPORTER I FAMILY MEMBER 1"/>
    <property type="match status" value="1"/>
</dbReference>
<feature type="domain" description="ABC transporter" evidence="8">
    <location>
        <begin position="3"/>
        <end position="197"/>
    </location>
</feature>
<dbReference type="PANTHER" id="PTHR43499:SF1">
    <property type="entry name" value="ABC TRANSPORTER I FAMILY MEMBER 1"/>
    <property type="match status" value="1"/>
</dbReference>
<keyword evidence="2" id="KW-0813">Transport</keyword>
<dbReference type="InterPro" id="IPR003593">
    <property type="entry name" value="AAA+_ATPase"/>
</dbReference>
<gene>
    <name evidence="9" type="primary">ccmA</name>
    <name evidence="9" type="ORF">GO014_09325</name>
</gene>
<dbReference type="PROSITE" id="PS50893">
    <property type="entry name" value="ABC_TRANSPORTER_2"/>
    <property type="match status" value="1"/>
</dbReference>
<dbReference type="InterPro" id="IPR003439">
    <property type="entry name" value="ABC_transporter-like_ATP-bd"/>
</dbReference>
<sequence>MQLKTQGLACGRGDAVLAADLSLKVAAGSALLLRGPNGAGKSTLLLTLAGLLHPISGNVVFEGADPEAGPFIHHCGHKNAVRPRLSVIQTLKFWADINGHGDVTPATALDRVGLGRTARLDAGYLSAGQQRRLVLARLLVSPRPVWLLDEPSAALDAAGRDLLAALLADHLRSGGLAVVATHDDIALPGAATLTLGARA</sequence>
<accession>A0A7X3FRE3</accession>
<keyword evidence="7" id="KW-0472">Membrane</keyword>
<protein>
    <submittedName>
        <fullName evidence="9">Heme ABC exporter ATP-binding protein CcmA</fullName>
    </submittedName>
</protein>
<keyword evidence="4" id="KW-0201">Cytochrome c-type biogenesis</keyword>
<dbReference type="GO" id="GO:0022857">
    <property type="term" value="F:transmembrane transporter activity"/>
    <property type="evidence" value="ECO:0007669"/>
    <property type="project" value="InterPro"/>
</dbReference>
<dbReference type="AlphaFoldDB" id="A0A7X3FRE3"/>
<keyword evidence="5 9" id="KW-0067">ATP-binding</keyword>
<evidence type="ECO:0000256" key="5">
    <source>
        <dbReference type="ARBA" id="ARBA00022840"/>
    </source>
</evidence>
<dbReference type="GO" id="GO:0016887">
    <property type="term" value="F:ATP hydrolysis activity"/>
    <property type="evidence" value="ECO:0007669"/>
    <property type="project" value="InterPro"/>
</dbReference>
<evidence type="ECO:0000256" key="2">
    <source>
        <dbReference type="ARBA" id="ARBA00022448"/>
    </source>
</evidence>
<evidence type="ECO:0000256" key="6">
    <source>
        <dbReference type="ARBA" id="ARBA00022967"/>
    </source>
</evidence>
<dbReference type="InterPro" id="IPR027417">
    <property type="entry name" value="P-loop_NTPase"/>
</dbReference>
<keyword evidence="10" id="KW-1185">Reference proteome</keyword>
<dbReference type="EMBL" id="WQRF01000002">
    <property type="protein sequence ID" value="MVS99220.1"/>
    <property type="molecule type" value="Genomic_DNA"/>
</dbReference>
<dbReference type="InterPro" id="IPR005895">
    <property type="entry name" value="ABC_transptr_haem_export_CcmA"/>
</dbReference>
<keyword evidence="3" id="KW-0547">Nucleotide-binding</keyword>
<evidence type="ECO:0000259" key="8">
    <source>
        <dbReference type="PROSITE" id="PS50893"/>
    </source>
</evidence>
<evidence type="ECO:0000256" key="7">
    <source>
        <dbReference type="ARBA" id="ARBA00023136"/>
    </source>
</evidence>
<evidence type="ECO:0000256" key="4">
    <source>
        <dbReference type="ARBA" id="ARBA00022748"/>
    </source>
</evidence>
<name>A0A7X3FRE3_9HYPH</name>
<dbReference type="Proteomes" id="UP000438106">
    <property type="component" value="Unassembled WGS sequence"/>
</dbReference>
<dbReference type="NCBIfam" id="TIGR01189">
    <property type="entry name" value="ccmA"/>
    <property type="match status" value="1"/>
</dbReference>
<comment type="caution">
    <text evidence="9">The sequence shown here is derived from an EMBL/GenBank/DDBJ whole genome shotgun (WGS) entry which is preliminary data.</text>
</comment>